<dbReference type="Gene3D" id="2.160.20.10">
    <property type="entry name" value="Single-stranded right-handed beta-helix, Pectin lyase-like"/>
    <property type="match status" value="2"/>
</dbReference>
<sequence>MKLIYRMGSLLLGISALNANAATYYVATNGVDILSGGASNTPFATIQYAADQMNAGDTCYIRGGSYHEDVVVDGLVGSAGAPITFSAYPDERVVMDGTKSLADLGSTGWVQHAENIYKTTLTQDVWQVIADNEMMIPSRWPNGFLHDDTIYDRDVSWSEWDVGSVNGAATDTDLDAAGIDATGAIGIFNSGSWKSWARVITNHNTTTGVLEFEPLNSFGSKDYYLEGSLALLDAEREWYFDPSTKELYLRAVGGGVPTGDIRGKVQSYAFTVTNSSHVVIDGIDFFGTTFNLYDSPYSTVQNCDLLYPSCSLRMLGVVGRPPTSSMKMPSKGNTANYTLFNCSFQYADSDAIHMKGAGCTLENNEFRYIDFSCANLPGLMVTITVDGDDADILHNTIEKTGASAMFKIGKGTVQYNRITDTGHLQHDGSMTQYTVKEANGSVVAYNWYHDGEKSGARFDSPNPPTQWGTNGTMRFNVCINTGTGLLPKGNSHFIYSNTALDCGGQDIAIHNYADGSGASNDLTIVRNNAAEKLSGEKGNSGYVPLPGPNSHNWNGYLTGQDLRSQLRDPDNWDFRPKPGSDLVDAGTVVPGITDGYVGAAPDIGAYESGAANYWIAGRKLDRASSPIPPDGAGGVKTDADLMWLPALEGISYDIYVGTNGSPLIFQGNQTNNIFDPGTLSANIDYSWRIDAVTPSGTVTGEVWGFALGSPPEFLSDPVDKPFAIVGQTYAESLSGDVTDADGDSIMFTKLDGPAWLNIFTNGALYGVPAASNIGVNAFTVMVADGADGSNSAVVRVEVVASDAIVFTEHADPPLDHAVAWSTNANTVWNSITVGNNNGVSNENMYGQTFIAAQDFALSAVSFRTASDTKSYGTNQVIALALLEDTNSNNVPDTLMGSVFETYFQAIDGSKPWKKLSLVQPVFMERGRTYAFVYTLIGPISNNLRASTDNTGSGYAGGSPINTTYTAGAFPNPLPPSLSGRDLIFTVQAASGAALYQNWASGYPISEENGYGDDPDNDAFDNLSEYALGGNPSEPVDSPSITPAFENLEYIYRRRTDREARGLGYLLELNTNLITGIWGTNGYTESGTAPLESGFEAVTNQIPTAVSNQFIRLRISTE</sequence>
<dbReference type="GO" id="GO:0005576">
    <property type="term" value="C:extracellular region"/>
    <property type="evidence" value="ECO:0007669"/>
    <property type="project" value="UniProtKB-SubCell"/>
</dbReference>
<evidence type="ECO:0000313" key="6">
    <source>
        <dbReference type="Proteomes" id="UP000366872"/>
    </source>
</evidence>
<dbReference type="InterPro" id="IPR011050">
    <property type="entry name" value="Pectin_lyase_fold/virulence"/>
</dbReference>
<evidence type="ECO:0000313" key="5">
    <source>
        <dbReference type="EMBL" id="VGO16317.1"/>
    </source>
</evidence>
<dbReference type="GO" id="GO:0016837">
    <property type="term" value="F:carbon-oxygen lyase activity, acting on polysaccharides"/>
    <property type="evidence" value="ECO:0007669"/>
    <property type="project" value="TreeGrafter"/>
</dbReference>
<keyword evidence="3 4" id="KW-0732">Signal</keyword>
<dbReference type="RefSeq" id="WP_136081846.1">
    <property type="nucleotide sequence ID" value="NZ_CAAHFG010000003.1"/>
</dbReference>
<dbReference type="Pfam" id="PF05345">
    <property type="entry name" value="He_PIG"/>
    <property type="match status" value="1"/>
</dbReference>
<comment type="subcellular location">
    <subcellularLocation>
        <location evidence="1">Secreted</location>
    </subcellularLocation>
</comment>
<name>A0A6C2U9B9_PONDE</name>
<dbReference type="EMBL" id="CAAHFG010000003">
    <property type="protein sequence ID" value="VGO16317.1"/>
    <property type="molecule type" value="Genomic_DNA"/>
</dbReference>
<dbReference type="GO" id="GO:0005509">
    <property type="term" value="F:calcium ion binding"/>
    <property type="evidence" value="ECO:0007669"/>
    <property type="project" value="InterPro"/>
</dbReference>
<dbReference type="InterPro" id="IPR052052">
    <property type="entry name" value="Polysaccharide_Lyase_9"/>
</dbReference>
<organism evidence="5 6">
    <name type="scientific">Pontiella desulfatans</name>
    <dbReference type="NCBI Taxonomy" id="2750659"/>
    <lineage>
        <taxon>Bacteria</taxon>
        <taxon>Pseudomonadati</taxon>
        <taxon>Kiritimatiellota</taxon>
        <taxon>Kiritimatiellia</taxon>
        <taxon>Kiritimatiellales</taxon>
        <taxon>Pontiellaceae</taxon>
        <taxon>Pontiella</taxon>
    </lineage>
</organism>
<feature type="chain" id="PRO_5025365579" description="Right handed beta helix domain-containing protein" evidence="4">
    <location>
        <begin position="22"/>
        <end position="1117"/>
    </location>
</feature>
<dbReference type="InterPro" id="IPR013783">
    <property type="entry name" value="Ig-like_fold"/>
</dbReference>
<dbReference type="Proteomes" id="UP000366872">
    <property type="component" value="Unassembled WGS sequence"/>
</dbReference>
<dbReference type="InterPro" id="IPR015919">
    <property type="entry name" value="Cadherin-like_sf"/>
</dbReference>
<feature type="signal peptide" evidence="4">
    <location>
        <begin position="1"/>
        <end position="21"/>
    </location>
</feature>
<evidence type="ECO:0000256" key="1">
    <source>
        <dbReference type="ARBA" id="ARBA00004613"/>
    </source>
</evidence>
<dbReference type="PANTHER" id="PTHR40088">
    <property type="entry name" value="PECTATE LYASE (EUROFUNG)"/>
    <property type="match status" value="1"/>
</dbReference>
<dbReference type="Gene3D" id="2.60.40.10">
    <property type="entry name" value="Immunoglobulins"/>
    <property type="match status" value="1"/>
</dbReference>
<evidence type="ECO:0008006" key="7">
    <source>
        <dbReference type="Google" id="ProtNLM"/>
    </source>
</evidence>
<keyword evidence="6" id="KW-1185">Reference proteome</keyword>
<accession>A0A6C2U9B9</accession>
<gene>
    <name evidence="5" type="ORF">PDESU_04908</name>
</gene>
<dbReference type="PANTHER" id="PTHR40088:SF2">
    <property type="entry name" value="SECRETED SUGAR HYDROLASE"/>
    <property type="match status" value="1"/>
</dbReference>
<dbReference type="SUPFAM" id="SSF49313">
    <property type="entry name" value="Cadherin-like"/>
    <property type="match status" value="1"/>
</dbReference>
<proteinExistence type="predicted"/>
<evidence type="ECO:0000256" key="2">
    <source>
        <dbReference type="ARBA" id="ARBA00022525"/>
    </source>
</evidence>
<reference evidence="5 6" key="1">
    <citation type="submission" date="2019-04" db="EMBL/GenBank/DDBJ databases">
        <authorList>
            <person name="Van Vliet M D."/>
        </authorList>
    </citation>
    <scope>NUCLEOTIDE SEQUENCE [LARGE SCALE GENOMIC DNA]</scope>
    <source>
        <strain evidence="5 6">F1</strain>
    </source>
</reference>
<dbReference type="GO" id="GO:0016020">
    <property type="term" value="C:membrane"/>
    <property type="evidence" value="ECO:0007669"/>
    <property type="project" value="InterPro"/>
</dbReference>
<evidence type="ECO:0000256" key="4">
    <source>
        <dbReference type="SAM" id="SignalP"/>
    </source>
</evidence>
<keyword evidence="2" id="KW-0964">Secreted</keyword>
<dbReference type="SUPFAM" id="SSF51126">
    <property type="entry name" value="Pectin lyase-like"/>
    <property type="match status" value="1"/>
</dbReference>
<dbReference type="InterPro" id="IPR012334">
    <property type="entry name" value="Pectin_lyas_fold"/>
</dbReference>
<protein>
    <recommendedName>
        <fullName evidence="7">Right handed beta helix domain-containing protein</fullName>
    </recommendedName>
</protein>
<evidence type="ECO:0000256" key="3">
    <source>
        <dbReference type="ARBA" id="ARBA00022729"/>
    </source>
</evidence>
<dbReference type="AlphaFoldDB" id="A0A6C2U9B9"/>